<dbReference type="InterPro" id="IPR029044">
    <property type="entry name" value="Nucleotide-diphossugar_trans"/>
</dbReference>
<comment type="caution">
    <text evidence="1">The sequence shown here is derived from an EMBL/GenBank/DDBJ whole genome shotgun (WGS) entry which is preliminary data.</text>
</comment>
<keyword evidence="2" id="KW-1185">Reference proteome</keyword>
<dbReference type="Proteomes" id="UP001597186">
    <property type="component" value="Unassembled WGS sequence"/>
</dbReference>
<sequence>MTEIVENFQFSPEMLSGADRLPGVSAFMRTRNGADFLEPTIRSHIEFYDEVVAVYNQCTDATPDILARLASEYGPKLRVFHYAPRVSPPGSEDHAKTPGDSPNSLVTYSNFALSQTRHQWAVKLDDDHLAIPDNVARMVGDIRAGRADGSVMHCFSGINLIRDAQGQLHVPAAAPVSGKGDIGYFRVTEQTRFIHDPRFERFARGDFPRRFAGWFYWHLKYLKSGEGFANYELDSNPDSRYVRRRARLKSGALWGLAETREALPPGPLRRLRAVFDSKERLGVARDASIVAAFPQATLTDALDATAPGWQEFLETGQ</sequence>
<dbReference type="EMBL" id="JBHUDD010000123">
    <property type="protein sequence ID" value="MFD1510525.1"/>
    <property type="molecule type" value="Genomic_DNA"/>
</dbReference>
<evidence type="ECO:0000313" key="1">
    <source>
        <dbReference type="EMBL" id="MFD1510525.1"/>
    </source>
</evidence>
<dbReference type="RefSeq" id="WP_379916781.1">
    <property type="nucleotide sequence ID" value="NZ_JBHUDD010000123.1"/>
</dbReference>
<name>A0ABW4EGQ0_9RHOB</name>
<dbReference type="SUPFAM" id="SSF53448">
    <property type="entry name" value="Nucleotide-diphospho-sugar transferases"/>
    <property type="match status" value="1"/>
</dbReference>
<evidence type="ECO:0000313" key="2">
    <source>
        <dbReference type="Proteomes" id="UP001597186"/>
    </source>
</evidence>
<protein>
    <submittedName>
        <fullName evidence="1">Glycosyltransferase</fullName>
        <ecNumber evidence="1">2.4.-.-</ecNumber>
    </submittedName>
</protein>
<keyword evidence="1" id="KW-0328">Glycosyltransferase</keyword>
<accession>A0ABW4EGQ0</accession>
<organism evidence="1 2">
    <name type="scientific">Lacimonas salitolerans</name>
    <dbReference type="NCBI Taxonomy" id="1323750"/>
    <lineage>
        <taxon>Bacteria</taxon>
        <taxon>Pseudomonadati</taxon>
        <taxon>Pseudomonadota</taxon>
        <taxon>Alphaproteobacteria</taxon>
        <taxon>Rhodobacterales</taxon>
        <taxon>Paracoccaceae</taxon>
        <taxon>Lacimonas</taxon>
    </lineage>
</organism>
<dbReference type="Gene3D" id="3.90.550.10">
    <property type="entry name" value="Spore Coat Polysaccharide Biosynthesis Protein SpsA, Chain A"/>
    <property type="match status" value="1"/>
</dbReference>
<keyword evidence="1" id="KW-0808">Transferase</keyword>
<gene>
    <name evidence="1" type="ORF">ACFTOW_14115</name>
</gene>
<dbReference type="GO" id="GO:0016757">
    <property type="term" value="F:glycosyltransferase activity"/>
    <property type="evidence" value="ECO:0007669"/>
    <property type="project" value="UniProtKB-KW"/>
</dbReference>
<proteinExistence type="predicted"/>
<dbReference type="EC" id="2.4.-.-" evidence="1"/>
<reference evidence="2" key="1">
    <citation type="journal article" date="2019" name="Int. J. Syst. Evol. Microbiol.">
        <title>The Global Catalogue of Microorganisms (GCM) 10K type strain sequencing project: providing services to taxonomists for standard genome sequencing and annotation.</title>
        <authorList>
            <consortium name="The Broad Institute Genomics Platform"/>
            <consortium name="The Broad Institute Genome Sequencing Center for Infectious Disease"/>
            <person name="Wu L."/>
            <person name="Ma J."/>
        </authorList>
    </citation>
    <scope>NUCLEOTIDE SEQUENCE [LARGE SCALE GENOMIC DNA]</scope>
    <source>
        <strain evidence="2">CGMCC 1.12477</strain>
    </source>
</reference>